<dbReference type="GeneID" id="20078000"/>
<reference evidence="1" key="1">
    <citation type="submission" date="2013-12" db="EMBL/GenBank/DDBJ databases">
        <title>The Genome Sequence of Aphanomyces invadans NJM9701.</title>
        <authorList>
            <consortium name="The Broad Institute Genomics Platform"/>
            <person name="Russ C."/>
            <person name="Tyler B."/>
            <person name="van West P."/>
            <person name="Dieguez-Uribeondo J."/>
            <person name="Young S.K."/>
            <person name="Zeng Q."/>
            <person name="Gargeya S."/>
            <person name="Fitzgerald M."/>
            <person name="Abouelleil A."/>
            <person name="Alvarado L."/>
            <person name="Chapman S.B."/>
            <person name="Gainer-Dewar J."/>
            <person name="Goldberg J."/>
            <person name="Griggs A."/>
            <person name="Gujja S."/>
            <person name="Hansen M."/>
            <person name="Howarth C."/>
            <person name="Imamovic A."/>
            <person name="Ireland A."/>
            <person name="Larimer J."/>
            <person name="McCowan C."/>
            <person name="Murphy C."/>
            <person name="Pearson M."/>
            <person name="Poon T.W."/>
            <person name="Priest M."/>
            <person name="Roberts A."/>
            <person name="Saif S."/>
            <person name="Shea T."/>
            <person name="Sykes S."/>
            <person name="Wortman J."/>
            <person name="Nusbaum C."/>
            <person name="Birren B."/>
        </authorList>
    </citation>
    <scope>NUCLEOTIDE SEQUENCE [LARGE SCALE GENOMIC DNA]</scope>
    <source>
        <strain evidence="1">NJM9701</strain>
    </source>
</reference>
<dbReference type="PANTHER" id="PTHR31827:SF1">
    <property type="entry name" value="EMB|CAB89363.1"/>
    <property type="match status" value="1"/>
</dbReference>
<dbReference type="OrthoDB" id="57575at2759"/>
<dbReference type="PANTHER" id="PTHR31827">
    <property type="entry name" value="EMB|CAB89363.1"/>
    <property type="match status" value="1"/>
</dbReference>
<protein>
    <submittedName>
        <fullName evidence="1">Uncharacterized protein</fullName>
    </submittedName>
</protein>
<dbReference type="EMBL" id="KI913953">
    <property type="protein sequence ID" value="ETW08352.1"/>
    <property type="molecule type" value="Genomic_DNA"/>
</dbReference>
<dbReference type="AlphaFoldDB" id="A0A024UR69"/>
<proteinExistence type="predicted"/>
<gene>
    <name evidence="1" type="ORF">H310_00950</name>
</gene>
<dbReference type="VEuPathDB" id="FungiDB:H310_00950"/>
<organism evidence="1">
    <name type="scientific">Aphanomyces invadans</name>
    <dbReference type="NCBI Taxonomy" id="157072"/>
    <lineage>
        <taxon>Eukaryota</taxon>
        <taxon>Sar</taxon>
        <taxon>Stramenopiles</taxon>
        <taxon>Oomycota</taxon>
        <taxon>Saprolegniomycetes</taxon>
        <taxon>Saprolegniales</taxon>
        <taxon>Verrucalvaceae</taxon>
        <taxon>Aphanomyces</taxon>
    </lineage>
</organism>
<name>A0A024UR69_9STRA</name>
<evidence type="ECO:0000313" key="1">
    <source>
        <dbReference type="EMBL" id="ETW08352.1"/>
    </source>
</evidence>
<sequence>MRHDSEEVEVAYCKFAGCSNASRSRGLCRNHGGSRCRRLDGWHNFILRKALCDNHGGFEYCIVPECNKIALQGCTCRTHTISPSVHQQSSSRSAVSFNWGRRMAVVPATHLTTLFVPSFELGSRRVLHAVYYVVFTLKLSKTCSELTQAHTQDFSTNPVAVSWN</sequence>
<accession>A0A024UR69</accession>
<dbReference type="RefSeq" id="XP_008862157.1">
    <property type="nucleotide sequence ID" value="XM_008863935.1"/>
</dbReference>